<evidence type="ECO:0000256" key="1">
    <source>
        <dbReference type="ARBA" id="ARBA00022833"/>
    </source>
</evidence>
<accession>A0ABR4HKX3</accession>
<keyword evidence="1" id="KW-0862">Zinc</keyword>
<dbReference type="PANTHER" id="PTHR47663:SF2">
    <property type="entry name" value="ARABINOLYTIC TRANSCRIPTIONAL ACTIVATOR ARAR-RELATED"/>
    <property type="match status" value="1"/>
</dbReference>
<evidence type="ECO:0000256" key="5">
    <source>
        <dbReference type="ARBA" id="ARBA00023242"/>
    </source>
</evidence>
<keyword evidence="3" id="KW-0238">DNA-binding</keyword>
<dbReference type="Pfam" id="PF04082">
    <property type="entry name" value="Fungal_trans"/>
    <property type="match status" value="1"/>
</dbReference>
<evidence type="ECO:0000256" key="4">
    <source>
        <dbReference type="ARBA" id="ARBA00023163"/>
    </source>
</evidence>
<dbReference type="PANTHER" id="PTHR47663">
    <property type="entry name" value="XYLANOLYTIC TRANSCRIPTIONAL ACTIVATOR XLNR-RELATED"/>
    <property type="match status" value="1"/>
</dbReference>
<evidence type="ECO:0000256" key="2">
    <source>
        <dbReference type="ARBA" id="ARBA00023015"/>
    </source>
</evidence>
<evidence type="ECO:0000259" key="6">
    <source>
        <dbReference type="SMART" id="SM00906"/>
    </source>
</evidence>
<organism evidence="7 8">
    <name type="scientific">Aspergillus granulosus</name>
    <dbReference type="NCBI Taxonomy" id="176169"/>
    <lineage>
        <taxon>Eukaryota</taxon>
        <taxon>Fungi</taxon>
        <taxon>Dikarya</taxon>
        <taxon>Ascomycota</taxon>
        <taxon>Pezizomycotina</taxon>
        <taxon>Eurotiomycetes</taxon>
        <taxon>Eurotiomycetidae</taxon>
        <taxon>Eurotiales</taxon>
        <taxon>Aspergillaceae</taxon>
        <taxon>Aspergillus</taxon>
        <taxon>Aspergillus subgen. Nidulantes</taxon>
    </lineage>
</organism>
<keyword evidence="2" id="KW-0805">Transcription regulation</keyword>
<dbReference type="SMART" id="SM00906">
    <property type="entry name" value="Fungal_trans"/>
    <property type="match status" value="1"/>
</dbReference>
<protein>
    <submittedName>
        <fullName evidence="7">Fungal-specific transcription factor domain-containing protein</fullName>
    </submittedName>
</protein>
<reference evidence="7 8" key="1">
    <citation type="submission" date="2024-07" db="EMBL/GenBank/DDBJ databases">
        <title>Section-level genome sequencing and comparative genomics of Aspergillus sections Usti and Cavernicolus.</title>
        <authorList>
            <consortium name="Lawrence Berkeley National Laboratory"/>
            <person name="Nybo J.L."/>
            <person name="Vesth T.C."/>
            <person name="Theobald S."/>
            <person name="Frisvad J.C."/>
            <person name="Larsen T.O."/>
            <person name="Kjaerboelling I."/>
            <person name="Rothschild-Mancinelli K."/>
            <person name="Lyhne E.K."/>
            <person name="Kogle M.E."/>
            <person name="Barry K."/>
            <person name="Clum A."/>
            <person name="Na H."/>
            <person name="Ledsgaard L."/>
            <person name="Lin J."/>
            <person name="Lipzen A."/>
            <person name="Kuo A."/>
            <person name="Riley R."/>
            <person name="Mondo S."/>
            <person name="Labutti K."/>
            <person name="Haridas S."/>
            <person name="Pangalinan J."/>
            <person name="Salamov A.A."/>
            <person name="Simmons B.A."/>
            <person name="Magnuson J.K."/>
            <person name="Chen J."/>
            <person name="Drula E."/>
            <person name="Henrissat B."/>
            <person name="Wiebenga A."/>
            <person name="Lubbers R.J."/>
            <person name="Gomes A.C."/>
            <person name="Makela M.R."/>
            <person name="Stajich J."/>
            <person name="Grigoriev I.V."/>
            <person name="Mortensen U.H."/>
            <person name="De Vries R.P."/>
            <person name="Baker S.E."/>
            <person name="Andersen M.R."/>
        </authorList>
    </citation>
    <scope>NUCLEOTIDE SEQUENCE [LARGE SCALE GENOMIC DNA]</scope>
    <source>
        <strain evidence="7 8">CBS 588.65</strain>
    </source>
</reference>
<sequence length="430" mass="48390">MASNGQGAELSAGTIDDVLTYIHIASVLSANEHKALSMRWWYAAFTLARELKLNREIEAVPILTTQNSPFSKPDSVIDFSVSNRRILNCVCNDPIIDITEEQREERRRIWWLLYMMDRHLALCYNHPLILLDSESKDLLLPLDDRAWQAGEIHSNSHNSTGPQCPISGPKHMRRVFPDFACHDQSIFGFFLPLMIIMGQVVDLDQMKNHPILGAGTLGKETLNAHRDQVLCQLGIYEASLAEFTTGIAEVENASPSQNYWFSHTIAAYASYYVHVLHILLKSRWDPVTSIEDKDFGTSSPNFTSTVSRALKAAKSVKQILKFDPDVSFMPDFFGIQLLQGSFHFLLIIERLQDKAGEPFLSACEVMIRATESCIVTLNTENQRNFCQVMRSAVAQARGRPVNYCEIRRRHRALLTLSRSTGTGTGTGLAL</sequence>
<dbReference type="Proteomes" id="UP001610334">
    <property type="component" value="Unassembled WGS sequence"/>
</dbReference>
<feature type="domain" description="Xylanolytic transcriptional activator regulatory" evidence="6">
    <location>
        <begin position="37"/>
        <end position="147"/>
    </location>
</feature>
<dbReference type="EMBL" id="JBFXLT010000024">
    <property type="protein sequence ID" value="KAL2816125.1"/>
    <property type="molecule type" value="Genomic_DNA"/>
</dbReference>
<dbReference type="InterPro" id="IPR007219">
    <property type="entry name" value="XnlR_reg_dom"/>
</dbReference>
<keyword evidence="5" id="KW-0539">Nucleus</keyword>
<keyword evidence="8" id="KW-1185">Reference proteome</keyword>
<comment type="caution">
    <text evidence="7">The sequence shown here is derived from an EMBL/GenBank/DDBJ whole genome shotgun (WGS) entry which is preliminary data.</text>
</comment>
<dbReference type="CDD" id="cd12148">
    <property type="entry name" value="fungal_TF_MHR"/>
    <property type="match status" value="1"/>
</dbReference>
<gene>
    <name evidence="7" type="ORF">BJX63DRAFT_388340</name>
</gene>
<keyword evidence="4" id="KW-0804">Transcription</keyword>
<dbReference type="InterPro" id="IPR051439">
    <property type="entry name" value="XlnR/Xlr1"/>
</dbReference>
<evidence type="ECO:0000313" key="8">
    <source>
        <dbReference type="Proteomes" id="UP001610334"/>
    </source>
</evidence>
<name>A0ABR4HKX3_9EURO</name>
<proteinExistence type="predicted"/>
<evidence type="ECO:0000313" key="7">
    <source>
        <dbReference type="EMBL" id="KAL2816125.1"/>
    </source>
</evidence>
<evidence type="ECO:0000256" key="3">
    <source>
        <dbReference type="ARBA" id="ARBA00023125"/>
    </source>
</evidence>